<feature type="compositionally biased region" description="Low complexity" evidence="8">
    <location>
        <begin position="2232"/>
        <end position="2245"/>
    </location>
</feature>
<gene>
    <name evidence="11 12 13 14" type="primary">LOC114252753</name>
</gene>
<dbReference type="InterPro" id="IPR013087">
    <property type="entry name" value="Znf_C2H2_type"/>
</dbReference>
<dbReference type="Gene3D" id="3.30.160.60">
    <property type="entry name" value="Classic Zinc Finger"/>
    <property type="match status" value="3"/>
</dbReference>
<feature type="compositionally biased region" description="Polar residues" evidence="8">
    <location>
        <begin position="841"/>
        <end position="866"/>
    </location>
</feature>
<reference evidence="11 12" key="1">
    <citation type="submission" date="2025-04" db="UniProtKB">
        <authorList>
            <consortium name="RefSeq"/>
        </authorList>
    </citation>
    <scope>IDENTIFICATION</scope>
    <source>
        <tissue evidence="11 12">Silk gland</tissue>
    </source>
</reference>
<feature type="domain" description="C2H2-type" evidence="9">
    <location>
        <begin position="2985"/>
        <end position="3007"/>
    </location>
</feature>
<dbReference type="Proteomes" id="UP000504629">
    <property type="component" value="Unplaced"/>
</dbReference>
<protein>
    <submittedName>
        <fullName evidence="11 12">Uncharacterized protein LOC114252753</fullName>
    </submittedName>
</protein>
<feature type="region of interest" description="Disordered" evidence="8">
    <location>
        <begin position="887"/>
        <end position="964"/>
    </location>
</feature>
<evidence type="ECO:0000256" key="6">
    <source>
        <dbReference type="ARBA" id="ARBA00023242"/>
    </source>
</evidence>
<feature type="region of interest" description="Disordered" evidence="8">
    <location>
        <begin position="1411"/>
        <end position="1471"/>
    </location>
</feature>
<feature type="compositionally biased region" description="Basic and acidic residues" evidence="8">
    <location>
        <begin position="913"/>
        <end position="929"/>
    </location>
</feature>
<feature type="compositionally biased region" description="Basic and acidic residues" evidence="8">
    <location>
        <begin position="1372"/>
        <end position="1382"/>
    </location>
</feature>
<feature type="region of interest" description="Disordered" evidence="8">
    <location>
        <begin position="1832"/>
        <end position="1906"/>
    </location>
</feature>
<feature type="compositionally biased region" description="Basic and acidic residues" evidence="8">
    <location>
        <begin position="1523"/>
        <end position="1561"/>
    </location>
</feature>
<feature type="region of interest" description="Disordered" evidence="8">
    <location>
        <begin position="2133"/>
        <end position="2287"/>
    </location>
</feature>
<feature type="compositionally biased region" description="Polar residues" evidence="8">
    <location>
        <begin position="1741"/>
        <end position="1751"/>
    </location>
</feature>
<evidence type="ECO:0000313" key="14">
    <source>
        <dbReference type="RefSeq" id="XP_028043173.1"/>
    </source>
</evidence>
<dbReference type="InterPro" id="IPR048385">
    <property type="entry name" value="Med15_central"/>
</dbReference>
<name>A0A6J2KM12_BOMMA</name>
<evidence type="ECO:0000256" key="2">
    <source>
        <dbReference type="ARBA" id="ARBA00022723"/>
    </source>
</evidence>
<feature type="compositionally biased region" description="Low complexity" evidence="8">
    <location>
        <begin position="3214"/>
        <end position="3223"/>
    </location>
</feature>
<feature type="region of interest" description="Disordered" evidence="8">
    <location>
        <begin position="4265"/>
        <end position="4298"/>
    </location>
</feature>
<evidence type="ECO:0000256" key="8">
    <source>
        <dbReference type="SAM" id="MobiDB-lite"/>
    </source>
</evidence>
<feature type="compositionally biased region" description="Basic and acidic residues" evidence="8">
    <location>
        <begin position="1452"/>
        <end position="1471"/>
    </location>
</feature>
<dbReference type="InterPro" id="IPR036236">
    <property type="entry name" value="Znf_C2H2_sf"/>
</dbReference>
<feature type="compositionally biased region" description="Polar residues" evidence="8">
    <location>
        <begin position="892"/>
        <end position="907"/>
    </location>
</feature>
<evidence type="ECO:0000259" key="9">
    <source>
        <dbReference type="PROSITE" id="PS50157"/>
    </source>
</evidence>
<dbReference type="PANTHER" id="PTHR24406">
    <property type="entry name" value="TRANSCRIPTIONAL REPRESSOR CTCFL-RELATED"/>
    <property type="match status" value="1"/>
</dbReference>
<feature type="compositionally biased region" description="Polar residues" evidence="8">
    <location>
        <begin position="2136"/>
        <end position="2146"/>
    </location>
</feature>
<dbReference type="RefSeq" id="XP_028043171.1">
    <property type="nucleotide sequence ID" value="XM_028187370.1"/>
</dbReference>
<evidence type="ECO:0000256" key="5">
    <source>
        <dbReference type="ARBA" id="ARBA00022833"/>
    </source>
</evidence>
<feature type="compositionally biased region" description="Polar residues" evidence="8">
    <location>
        <begin position="152"/>
        <end position="162"/>
    </location>
</feature>
<feature type="domain" description="C2H2-type" evidence="9">
    <location>
        <begin position="3312"/>
        <end position="3340"/>
    </location>
</feature>
<feature type="region of interest" description="Disordered" evidence="8">
    <location>
        <begin position="81"/>
        <end position="105"/>
    </location>
</feature>
<feature type="compositionally biased region" description="Basic and acidic residues" evidence="8">
    <location>
        <begin position="2152"/>
        <end position="2166"/>
    </location>
</feature>
<feature type="compositionally biased region" description="Basic and acidic residues" evidence="8">
    <location>
        <begin position="1587"/>
        <end position="1607"/>
    </location>
</feature>
<feature type="compositionally biased region" description="Polar residues" evidence="8">
    <location>
        <begin position="3122"/>
        <end position="3132"/>
    </location>
</feature>
<feature type="compositionally biased region" description="Basic residues" evidence="8">
    <location>
        <begin position="2167"/>
        <end position="2177"/>
    </location>
</feature>
<dbReference type="RefSeq" id="XP_028043173.1">
    <property type="nucleotide sequence ID" value="XM_028187372.1"/>
</dbReference>
<feature type="region of interest" description="Disordered" evidence="8">
    <location>
        <begin position="1356"/>
        <end position="1382"/>
    </location>
</feature>
<feature type="region of interest" description="Disordered" evidence="8">
    <location>
        <begin position="1959"/>
        <end position="1981"/>
    </location>
</feature>
<dbReference type="KEGG" id="bman:114252753"/>
<evidence type="ECO:0000313" key="11">
    <source>
        <dbReference type="RefSeq" id="XP_028043170.1"/>
    </source>
</evidence>
<evidence type="ECO:0000313" key="12">
    <source>
        <dbReference type="RefSeq" id="XP_028043171.1"/>
    </source>
</evidence>
<feature type="region of interest" description="Disordered" evidence="8">
    <location>
        <begin position="2496"/>
        <end position="2563"/>
    </location>
</feature>
<dbReference type="GeneID" id="114252753"/>
<feature type="compositionally biased region" description="Polar residues" evidence="8">
    <location>
        <begin position="2496"/>
        <end position="2518"/>
    </location>
</feature>
<feature type="domain" description="C2H2-type" evidence="9">
    <location>
        <begin position="4064"/>
        <end position="4091"/>
    </location>
</feature>
<feature type="compositionally biased region" description="Basic and acidic residues" evidence="8">
    <location>
        <begin position="1232"/>
        <end position="1257"/>
    </location>
</feature>
<comment type="subcellular location">
    <subcellularLocation>
        <location evidence="1">Nucleus</location>
    </subcellularLocation>
</comment>
<feature type="region of interest" description="Disordered" evidence="8">
    <location>
        <begin position="1514"/>
        <end position="1632"/>
    </location>
</feature>
<feature type="region of interest" description="Disordered" evidence="8">
    <location>
        <begin position="3102"/>
        <end position="3233"/>
    </location>
</feature>
<dbReference type="SUPFAM" id="SSF57667">
    <property type="entry name" value="beta-beta-alpha zinc fingers"/>
    <property type="match status" value="1"/>
</dbReference>
<evidence type="ECO:0000256" key="4">
    <source>
        <dbReference type="ARBA" id="ARBA00022771"/>
    </source>
</evidence>
<feature type="compositionally biased region" description="Basic and acidic residues" evidence="8">
    <location>
        <begin position="2276"/>
        <end position="2287"/>
    </location>
</feature>
<feature type="compositionally biased region" description="Polar residues" evidence="8">
    <location>
        <begin position="1218"/>
        <end position="1231"/>
    </location>
</feature>
<sequence length="4371" mass="495128">MASAYEKKFAEMKKYIPFLESMIKRLESTNALSANPRQAQLDKIRSLRDLLMDKNKRMKMENLLKCEQVLINLYSKVEQKASVPKEKLPESQSPNSSKENFDSARSKLKTLSSKLLKDTDTLPEIARASEIEEVCTPGSKEPALFQRRPNKHSPSPTTSQENMSMSPHMSKSKKKYTRILVSPDSSPRRRNDKSLNKENAMYTRRSPRRSPKRPHSPVNKKSDRSKSPKGSIRNKNLKDFNITLKVPQESLNSLNTKDILSRIINCSDGDVDIKTLRELRTQILGELKQTGGNDDISDLILKSYKNKKIKEKRQEEIEEGELSDSESEAIENIYGSVVIVDENKKTDSHTATSKEEPRKIQICLVFNSALDEKSKQNEEAEKAVDSSDFQIYSANETEKQLLEERKNEISQKLLKESEYVKELLKEESSSLNKPVSQIITADDGDDFNTIQETVKNNHKRDNKDETFQNIANLKDVSISDSSKRSTIVDSRNNDSDQKDIEIIHLKDELCKKSDNLTNTILESTKSFRANFYKPLNDEETEEIKSSSRGETEYISNKDCVNIANTENNSSAIVSATLDRQDDAVQIPLLNEPSVEEAIADKDVVSQIDILQALKNEILSESMNIQSPEIETPSLHQPKLIKVSKNGDLMPRKRISIEKYKEKSIPSPFVSLQDSRLFMSKEESNRKQSLKLTDKECERFQLPVKSLVDNISSEEEEEPSEITTDEIYSDLAPKSPDNEIDLNLDQTQPIIIPSDPVKVVNHESTQWDIDMRELPLISPNTSNINCKLATSQHSDIKLTSNEKTSTDSRTWDEINQTIKDSPNSVNSDKQQGPYPNVVHNLLPSTPSRNPSMTPNSRTYEMTPNYQPFESGDSDSSRKHVYASSFGFYEGNDSRGQSNSTHNLWGNGTNRRKSRWAENDEVFSKRDEDSRGSNSQKDSSYSISYNHDKYKKSGNPKYNPENRMESPRPLLSLFGRHDGPNVNNFRKLDPINPLGSDLNRLECPSTPSHPFGRLECPGTPAHYFGNNECPQTPIHSFGRPEPLIKPGHPFVRLECPSTPNTTFGRVDCPMTPTHSFGRTDCPPNKSYPFNRSDASHSNLFGRSEYVQSDFNKTFSKDPRLNRKQWMQDTNSKYNDRERGYKDRGFYHERSYNSYKMSYDGAESYRHYDGAESYRHDRDQNSLRNDRNRYSNLIYDQPYRSSYSRRESVEFSRDHDGFYSKNRNGNLYASNSRAKSTERESRTDFNSEQKTGRHHMKDNQRNIDFNSSDNVMAIKSYSGRSFTIDTSVNASFQEFMSKKGLQINESSFDSRRKRAASVGRDLGAYSTTSGRDLRGDKSLIRSVKSHNVTKNLFSTQSIDTKKDRFRRASSVGRDTAGRDGPSKTFQEMKDHFEQFKKKIELKQCQKTEIIEARKSEKEVSPKTTPERVLRSKKDSYEDRREKSKSGSLPYSPTKNRRDPRMRRDDKDYKNKLRNENRYKNTYGIVYSSDNIAKGAVLGSGYGVKNYKIPKIKRVPEENETLSNENKGNKSDIAKKDTETSKKEEVTLKQKVKDSSFSKDLKVSDSEDSTSSKDTQMTDMIITRSRKKNIKKEDLKDESDLKEEVQSKDLKQALVDNSAPESETTISEKQDNECIQSKNRDENFKHIKEPNNVTDNSSTGFGSEILDLNTENITSDFVIDSINVLIANSCNEIYTPKNEDTVDFTEDIIFENMLDNITDSNQIVDRSFEDIDEVIRRDLKKTSVCENENELSTSNKDSENAEDLDSIQKPDEYEQSSMISSKNECSIINKETNSFLLSPKNQSTVVVEKNELNVTLKEDDNASRDAIVSTTEVEENISKMAPRNTNGQPDESDISNVCSTSDNPNTENLHTSKEQSLPDSTNEVHVDDNSDVSSSHIEINSKSSVESNQKLKDTVPPIDSLGSILTLLQDKSKIKELLTMLDDDSAENEKIKKKLEKISQIVSDEDTKEDEPNKNTVKKESEDAVEVGRDLNKEKNVLDATSVTEHSAEIKNDEIVNVPKINETPTAQCTEILSEKDKENESEALTKKESIETTENVSVKKKIAGKKGKRKLSRKWKWKKRVTKSIPVKTEVTKSKLKKPSRELLKLREDIKEMFTSDDVLNATGLRMCRLAKLVDEKQTNSNDDLQASKSLVPRKLKETKDEEQPVEKPTRKKPGPKPKPKINEDETKSRKIKTFGPKSKTKFVQKRENLDPYAFESDSLESSTFKGSDDEDSGSDPSSDSSSQSFGSTEALGEIKKKIIRKRRNVSASSLQKKKNKKPKLDEKQTDKTLHNETAVTRKATNVMDKECFTDTSYCFQSKLTIYSCRLCEYSGDDIVCHYKKQHPHTEIPLSRMDPLTTKKAIEQCARINFQIIKQIETSKYVCRFCSREFAKSKGNLEAFFWHIVSMHTGEYKLPCSECVDKPCSFQLDIPPPPTENKGQLIGYVCSKCNFTQISIENLKIHVVLRHNDEHTEVFTVNLALLSNKAFSELLKQLTTIESGANQNGQPNRVLRSTRSNQSFEVSRKEDRGNDDENSNVTIEDSAIPSPSLDTVQSARKQKTKMSGGIQSKIRFESEDAVESLENIKIKKEKDNVDDEISATPAVDGVPSSSPVVTDSQLDMPSADIVVTPHFKISYKESGAKEYVCCINGNNHYKIPLLISLKKHVQLKHKEPWDGYCFMCKVIVMSQGVHQFKDCLQHFLDKHADDFPVCEEAPDKSTQSESSDSLLTQTETISAVSKPYINVRPLAQLMSGPIEDTQCKSPLPVIENVMSLGDKSVPLPHFSPNYPIKNIKDIPKTPVVDYEEWQAEIMTKKHRVVLEAMMDRGKLIKIYKCAGRFCSFASDNVEEALMHASTHQRMGGENALCCSYCDFNTSKNGIDLVMHVFKSHGACQYCCALCFYRAAASQSVAAHIAKAHKDATKNGNILHSANVSPIAEDSSNLLSREEAVAFYLCGHSQTIGDVKTTCSFRTYTAAKFCDHLYEQHTAPYSCGICGDLVTTVAQLVQHMKVHNMGMYQCAWCVYGADSETDIMSHSSGKHPFKQPQAYLRVITNKDGSNGYRVLPLANMSQGKFKIPTETVTPGPPEDPVREAERSLDLEKLITHIDSVTQSQPSIEDVRNDETDNLTDTNSEQYEQAQVAGPVSCSLSENADGSLEPPIAGPASPAPPVVPPTLKTEPQDEPSPTSSKDAEVIYCLDSDEEEDTSHTAAETSPRRSSIESIRSRSLSTASNADSSAEEDYVKVPKAELCRCPYCKSLFRTMAGFRSHAIACGTNAKLKDVPCPHKRCTKVLSSVQDIISHYDIHHRLHAMGSSKTYMCGICNQRFLTMVTTKKHVRLHHNTEKYVVEVIRQGLVQVYTVRPHGATVAADRVPSKRKLSVDANKTKRFGPQDVGRLPINPILDSFVFCSLCEFSTKVRLNMVRHLQLHAERQCVPETQPVNPVPHLETNEKHFDRMVNLASSSTLNRTPDKVNRQDSVSVTIPVEAATRYPKYVPERQRYVCGAKDCTYISLDEDMLRRHWEALHPECTDYLCAHCPPFQYLDTTKPLTSARVIGHLKMHEATLYACSSCSYYHFKRQVLEKHLDSHKNAHIITVREESSVTSGAIMPPAVAPTMDLKAWQCGLCQFKCMLRPEIVEHCSKLHQSKMQFKCCYCPFRTSDVENIVKHQSNAHPTKETDVFYYFYREGSLPDDADGTPRWRKQQERMGVCEPEIKSEVGVTSTPPPTGLEPPRPAVDLNIVKQEITEDSNDEIESMDQLCKMYGQFSEPNGIKYKCSLCRVVFEDTREAMQSHLFEELKYRKWGCGLCSYKAFHKLGLNDHMTSEHRSHYQEPIQLPKNANIENWVQGHLEYQTDLIERNKENLKQQKVLVPRAEPRPLAAPPADAAEKALETEDSVKKYTVEDLEKTFGSFCTPSEMQYRCPKCNYTVREEATMREHLEGELSKIRWCCSHCASHFQTYHEAQFHCKSHAGQAARPVEAARDPAMRREWVAHVIATQKVFLHQSTPAPGPSDETKTALQLMEPDENSLLVVRYEERVPTPEQTPPAPQDSDEEKLIIDEPKMPNKNKPKSCKHCSYSTKYSKALREHTLRHYGLKPYSCGYCDYTGHRPALLAHLDQAHPGQKHSISSIQVPDRPPLNLNLKVYGKKTIADEANKLICLICEKTVLEKDSETHLHDNAEGQFAKKGDVVVKCGICLALRKDVGSLQEHYSAAHAGATIINYAYFKLQCDSRDTHHCDYCNKRFRFLMDLRSHHSAVHSTLKLKYTTTSSLPPNEEVETLKRKTSEESAQPPPKRVARKSTTKLPRVNAVARKSTTKPPGVGDQQYSFYGSKPPPADQYANVTTMMSFCNSLMPFTVKKLREIIKVDPKVVLKDIRN</sequence>
<feature type="region of interest" description="Disordered" evidence="8">
    <location>
        <begin position="1741"/>
        <end position="1776"/>
    </location>
</feature>
<feature type="compositionally biased region" description="Polar residues" evidence="8">
    <location>
        <begin position="930"/>
        <end position="943"/>
    </location>
</feature>
<evidence type="ECO:0000313" key="13">
    <source>
        <dbReference type="RefSeq" id="XP_028043172.1"/>
    </source>
</evidence>
<feature type="region of interest" description="Disordered" evidence="8">
    <location>
        <begin position="817"/>
        <end position="875"/>
    </location>
</feature>
<evidence type="ECO:0000256" key="1">
    <source>
        <dbReference type="ARBA" id="ARBA00004123"/>
    </source>
</evidence>
<feature type="compositionally biased region" description="Basic and acidic residues" evidence="8">
    <location>
        <begin position="186"/>
        <end position="196"/>
    </location>
</feature>
<keyword evidence="2" id="KW-0479">Metal-binding</keyword>
<feature type="compositionally biased region" description="Basic and acidic residues" evidence="8">
    <location>
        <begin position="1622"/>
        <end position="1632"/>
    </location>
</feature>
<feature type="compositionally biased region" description="Low complexity" evidence="8">
    <location>
        <begin position="1887"/>
        <end position="1900"/>
    </location>
</feature>
<keyword evidence="5" id="KW-0862">Zinc</keyword>
<dbReference type="GO" id="GO:0005634">
    <property type="term" value="C:nucleus"/>
    <property type="evidence" value="ECO:0007669"/>
    <property type="project" value="UniProtKB-SubCell"/>
</dbReference>
<organism evidence="10 11">
    <name type="scientific">Bombyx mandarina</name>
    <name type="common">Wild silk moth</name>
    <name type="synonym">Wild silkworm</name>
    <dbReference type="NCBI Taxonomy" id="7092"/>
    <lineage>
        <taxon>Eukaryota</taxon>
        <taxon>Metazoa</taxon>
        <taxon>Ecdysozoa</taxon>
        <taxon>Arthropoda</taxon>
        <taxon>Hexapoda</taxon>
        <taxon>Insecta</taxon>
        <taxon>Pterygota</taxon>
        <taxon>Neoptera</taxon>
        <taxon>Endopterygota</taxon>
        <taxon>Lepidoptera</taxon>
        <taxon>Glossata</taxon>
        <taxon>Ditrysia</taxon>
        <taxon>Bombycoidea</taxon>
        <taxon>Bombycidae</taxon>
        <taxon>Bombycinae</taxon>
        <taxon>Bombyx</taxon>
    </lineage>
</organism>
<feature type="compositionally biased region" description="Basic and acidic residues" evidence="8">
    <location>
        <begin position="1966"/>
        <end position="1981"/>
    </location>
</feature>
<evidence type="ECO:0000256" key="7">
    <source>
        <dbReference type="PROSITE-ProRule" id="PRU00042"/>
    </source>
</evidence>
<dbReference type="InterPro" id="IPR050888">
    <property type="entry name" value="ZnF_C2H2-type_TF"/>
</dbReference>
<feature type="compositionally biased region" description="Basic and acidic residues" evidence="8">
    <location>
        <begin position="1411"/>
        <end position="1441"/>
    </location>
</feature>
<evidence type="ECO:0000313" key="10">
    <source>
        <dbReference type="Proteomes" id="UP000504629"/>
    </source>
</evidence>
<proteinExistence type="predicted"/>
<accession>A0A6J2KM12</accession>
<keyword evidence="10" id="KW-1185">Reference proteome</keyword>
<keyword evidence="4 7" id="KW-0863">Zinc-finger</keyword>
<dbReference type="RefSeq" id="XP_028043172.1">
    <property type="nucleotide sequence ID" value="XM_028187371.1"/>
</dbReference>
<dbReference type="GO" id="GO:0008270">
    <property type="term" value="F:zinc ion binding"/>
    <property type="evidence" value="ECO:0007669"/>
    <property type="project" value="UniProtKB-KW"/>
</dbReference>
<evidence type="ECO:0000256" key="3">
    <source>
        <dbReference type="ARBA" id="ARBA00022737"/>
    </source>
</evidence>
<feature type="region of interest" description="Disordered" evidence="8">
    <location>
        <begin position="132"/>
        <end position="236"/>
    </location>
</feature>
<feature type="compositionally biased region" description="Polar residues" evidence="8">
    <location>
        <begin position="817"/>
        <end position="829"/>
    </location>
</feature>
<keyword evidence="3" id="KW-0677">Repeat</keyword>
<feature type="domain" description="C2H2-type" evidence="9">
    <location>
        <begin position="4229"/>
        <end position="4257"/>
    </location>
</feature>
<dbReference type="PROSITE" id="PS50157">
    <property type="entry name" value="ZINC_FINGER_C2H2_2"/>
    <property type="match status" value="4"/>
</dbReference>
<dbReference type="Pfam" id="PF21538">
    <property type="entry name" value="Med15_M"/>
    <property type="match status" value="1"/>
</dbReference>
<feature type="compositionally biased region" description="Polar residues" evidence="8">
    <location>
        <begin position="1839"/>
        <end position="1877"/>
    </location>
</feature>
<dbReference type="PROSITE" id="PS00028">
    <property type="entry name" value="ZINC_FINGER_C2H2_1"/>
    <property type="match status" value="4"/>
</dbReference>
<feature type="region of interest" description="Disordered" evidence="8">
    <location>
        <begin position="1217"/>
        <end position="1257"/>
    </location>
</feature>
<dbReference type="SMART" id="SM00355">
    <property type="entry name" value="ZnF_C2H2"/>
    <property type="match status" value="23"/>
</dbReference>
<feature type="compositionally biased region" description="Basic residues" evidence="8">
    <location>
        <begin position="205"/>
        <end position="215"/>
    </location>
</feature>
<keyword evidence="6" id="KW-0539">Nucleus</keyword>
<dbReference type="OrthoDB" id="4737882at2759"/>
<dbReference type="RefSeq" id="XP_028043170.1">
    <property type="nucleotide sequence ID" value="XM_028187369.1"/>
</dbReference>